<dbReference type="SUPFAM" id="SSF88633">
    <property type="entry name" value="Positive stranded ssRNA viruses"/>
    <property type="match status" value="1"/>
</dbReference>
<keyword evidence="4" id="KW-0167">Capsid protein</keyword>
<evidence type="ECO:0000256" key="1">
    <source>
        <dbReference type="ARBA" id="ARBA00004328"/>
    </source>
</evidence>
<keyword evidence="5" id="KW-0946">Virion</keyword>
<accession>Q9E350</accession>
<protein>
    <recommendedName>
        <fullName evidence="3">Capsid protein</fullName>
    </recommendedName>
</protein>
<dbReference type="InterPro" id="IPR000937">
    <property type="entry name" value="Capsid_prot_S-dom_vir"/>
</dbReference>
<comment type="subcellular location">
    <subcellularLocation>
        <location evidence="1">Virion</location>
    </subcellularLocation>
</comment>
<dbReference type="InterPro" id="IPR029053">
    <property type="entry name" value="Viral_coat"/>
</dbReference>
<dbReference type="GO" id="GO:0039617">
    <property type="term" value="C:T=3 icosahedral viral capsid"/>
    <property type="evidence" value="ECO:0007669"/>
    <property type="project" value="UniProtKB-KW"/>
</dbReference>
<evidence type="ECO:0000259" key="7">
    <source>
        <dbReference type="Pfam" id="PF00729"/>
    </source>
</evidence>
<dbReference type="Proteomes" id="UP000029759">
    <property type="component" value="Segment"/>
</dbReference>
<evidence type="ECO:0000256" key="2">
    <source>
        <dbReference type="ARBA" id="ARBA00007446"/>
    </source>
</evidence>
<sequence length="257" mass="27396">MTKAKGNDRISRLEVLVERMTAIAPGKTKRKNRKAKPARSSVVTAPVVGSAIIRSRVPKVLNSREGVVVSNTERFSILTTAVGVATFSRIDITPSNVLWLNGVAINYSKYRWISVQMYYIPIVPTTQTGLMAMGFVYDVNDSMTGTTVGMVQQMYGAVSGPIWAGYEGGSGLNTPGTKVPTGALCITLDTGRLDKSYYKYATVAQIGAMSGPEAAMYVPASVVWATDSAAVAQGGAGQIMAKYTVELLEPIPATLND</sequence>
<proteinExistence type="inferred from homology"/>
<evidence type="ECO:0000256" key="5">
    <source>
        <dbReference type="ARBA" id="ARBA00022844"/>
    </source>
</evidence>
<dbReference type="Pfam" id="PF00729">
    <property type="entry name" value="Viral_coat"/>
    <property type="match status" value="1"/>
</dbReference>
<evidence type="ECO:0000256" key="3">
    <source>
        <dbReference type="ARBA" id="ARBA00018091"/>
    </source>
</evidence>
<organismHost>
    <name type="scientific">Zea mays</name>
    <name type="common">Maize</name>
    <dbReference type="NCBI Taxonomy" id="4577"/>
</organismHost>
<evidence type="ECO:0000256" key="4">
    <source>
        <dbReference type="ARBA" id="ARBA00022561"/>
    </source>
</evidence>
<organism evidence="8 9">
    <name type="scientific">Maize necrotic streak virus</name>
    <name type="common">MNeSV</name>
    <dbReference type="NCBI Taxonomy" id="137556"/>
    <lineage>
        <taxon>Viruses</taxon>
        <taxon>Riboviria</taxon>
        <taxon>Orthornavirae</taxon>
        <taxon>Kitrinoviricota</taxon>
        <taxon>Tolucaviricetes</taxon>
        <taxon>Tolivirales</taxon>
        <taxon>Tombusviridae</taxon>
        <taxon>Procedovirinae</taxon>
        <taxon>Zeavirus</taxon>
        <taxon>Zeavirus zeae</taxon>
    </lineage>
</organism>
<dbReference type="RefSeq" id="YP_459922.1">
    <property type="nucleotide sequence ID" value="NC_007729.1"/>
</dbReference>
<dbReference type="KEGG" id="vg:5075899"/>
<evidence type="ECO:0000256" key="6">
    <source>
        <dbReference type="ARBA" id="ARBA00023060"/>
    </source>
</evidence>
<dbReference type="EMBL" id="AF266518">
    <property type="protein sequence ID" value="AAG21218.1"/>
    <property type="molecule type" value="Genomic_RNA"/>
</dbReference>
<dbReference type="GO" id="GO:0005198">
    <property type="term" value="F:structural molecule activity"/>
    <property type="evidence" value="ECO:0007669"/>
    <property type="project" value="InterPro"/>
</dbReference>
<dbReference type="Gene3D" id="2.60.120.20">
    <property type="match status" value="1"/>
</dbReference>
<keyword evidence="9" id="KW-1185">Reference proteome</keyword>
<dbReference type="PRINTS" id="PR00233">
    <property type="entry name" value="ICOSAHEDRAL"/>
</dbReference>
<name>Q9E350_MNESV</name>
<dbReference type="GeneID" id="5075899"/>
<keyword evidence="6" id="KW-1142">T=3 icosahedral capsid protein</keyword>
<dbReference type="SMR" id="Q9E350"/>
<dbReference type="OrthoDB" id="9667at10239"/>
<reference evidence="8 9" key="1">
    <citation type="journal article" date="2006" name="Virology">
        <title>Infectious cDNA transcripts of Maize necrotic streak virus: infectivity and translational characteristics.</title>
        <authorList>
            <person name="Scheets K."/>
            <person name="Redinbaugh M.G."/>
        </authorList>
    </citation>
    <scope>NUCLEOTIDE SEQUENCE [LARGE SCALE GENOMIC DNA]</scope>
    <source>
        <strain evidence="8">Arizona</strain>
    </source>
</reference>
<comment type="similarity">
    <text evidence="2">Belongs to the icosahedral plant coat protein family.</text>
</comment>
<evidence type="ECO:0000313" key="9">
    <source>
        <dbReference type="Proteomes" id="UP000029759"/>
    </source>
</evidence>
<evidence type="ECO:0000313" key="8">
    <source>
        <dbReference type="EMBL" id="AAG21218.1"/>
    </source>
</evidence>
<feature type="domain" description="Icosahedral viral capsid protein S" evidence="7">
    <location>
        <begin position="42"/>
        <end position="252"/>
    </location>
</feature>